<evidence type="ECO:0000256" key="1">
    <source>
        <dbReference type="ARBA" id="ARBA00022649"/>
    </source>
</evidence>
<proteinExistence type="predicted"/>
<evidence type="ECO:0000313" key="2">
    <source>
        <dbReference type="EMBL" id="QTR49568.1"/>
    </source>
</evidence>
<accession>A0ABX7X4E1</accession>
<keyword evidence="1" id="KW-1277">Toxin-antitoxin system</keyword>
<sequence>MTLLYTFHPLADAKQDEIWHYTYQQWGMQQADKYIDGLHAILQTVAENMKHPKVRSLPPEVTTGVFFVHYGKHYVFFRRAAEHLPEHIQVLTILHDNMDIPARVKEDLDALDQDWGDNFIHE</sequence>
<name>A0ABX7X4E1_9GAMM</name>
<evidence type="ECO:0000313" key="3">
    <source>
        <dbReference type="Proteomes" id="UP000672027"/>
    </source>
</evidence>
<dbReference type="InterPro" id="IPR007712">
    <property type="entry name" value="RelE/ParE_toxin"/>
</dbReference>
<reference evidence="2 3" key="1">
    <citation type="submission" date="2021-04" db="EMBL/GenBank/DDBJ databases">
        <title>Genomics, taxonomy and metabolism of representatives of sulfur bacteria of the genus Thiothrix: Thiothrix fructosivorans QT, Thiothrix unzii A1T and three new species, Thiothrix subterranea sp. nov., Thiothrix litoralis sp. nov. and 'Candidatus Thiothrix anitrata' sp. nov.</title>
        <authorList>
            <person name="Ravin N.V."/>
            <person name="Smolyakov D."/>
            <person name="Rudenko T.S."/>
            <person name="Mardanov A.V."/>
            <person name="Beletsky A.V."/>
            <person name="Markov N.D."/>
            <person name="Fomenkov A.I."/>
            <person name="Roberts R.J."/>
            <person name="Karnachuk O.V."/>
            <person name="Novikov A."/>
            <person name="Grabovich M.Y."/>
        </authorList>
    </citation>
    <scope>NUCLEOTIDE SEQUENCE [LARGE SCALE GENOMIC DNA]</scope>
    <source>
        <strain evidence="2 3">A52</strain>
    </source>
</reference>
<dbReference type="EMBL" id="CP072800">
    <property type="protein sequence ID" value="QTR49568.1"/>
    <property type="molecule type" value="Genomic_DNA"/>
</dbReference>
<organism evidence="2 3">
    <name type="scientific">Candidatus Thiothrix anitrata</name>
    <dbReference type="NCBI Taxonomy" id="2823902"/>
    <lineage>
        <taxon>Bacteria</taxon>
        <taxon>Pseudomonadati</taxon>
        <taxon>Pseudomonadota</taxon>
        <taxon>Gammaproteobacteria</taxon>
        <taxon>Thiotrichales</taxon>
        <taxon>Thiotrichaceae</taxon>
        <taxon>Thiothrix</taxon>
    </lineage>
</organism>
<dbReference type="Proteomes" id="UP000672027">
    <property type="component" value="Chromosome"/>
</dbReference>
<gene>
    <name evidence="2" type="ORF">J8380_15230</name>
</gene>
<dbReference type="Pfam" id="PF05016">
    <property type="entry name" value="ParE_toxin"/>
    <property type="match status" value="1"/>
</dbReference>
<dbReference type="RefSeq" id="WP_210226408.1">
    <property type="nucleotide sequence ID" value="NZ_CP072800.1"/>
</dbReference>
<protein>
    <submittedName>
        <fullName evidence="2">Type II toxin-antitoxin system RelE/ParE family toxin</fullName>
    </submittedName>
</protein>
<dbReference type="Gene3D" id="3.30.2310.20">
    <property type="entry name" value="RelE-like"/>
    <property type="match status" value="1"/>
</dbReference>
<dbReference type="InterPro" id="IPR035093">
    <property type="entry name" value="RelE/ParE_toxin_dom_sf"/>
</dbReference>
<keyword evidence="3" id="KW-1185">Reference proteome</keyword>